<reference evidence="4 5" key="1">
    <citation type="submission" date="2019-04" db="EMBL/GenBank/DDBJ databases">
        <authorList>
            <person name="Van Vliet M D."/>
        </authorList>
    </citation>
    <scope>NUCLEOTIDE SEQUENCE [LARGE SCALE GENOMIC DNA]</scope>
    <source>
        <strain evidence="4 5">F21</strain>
    </source>
</reference>
<feature type="chain" id="PRO_5025663892" description="TPM domain-containing protein" evidence="2">
    <location>
        <begin position="23"/>
        <end position="264"/>
    </location>
</feature>
<evidence type="ECO:0000256" key="1">
    <source>
        <dbReference type="SAM" id="Phobius"/>
    </source>
</evidence>
<proteinExistence type="predicted"/>
<name>A0A6C2UP67_9BACT</name>
<feature type="signal peptide" evidence="2">
    <location>
        <begin position="1"/>
        <end position="22"/>
    </location>
</feature>
<feature type="transmembrane region" description="Helical" evidence="1">
    <location>
        <begin position="185"/>
        <end position="207"/>
    </location>
</feature>
<protein>
    <recommendedName>
        <fullName evidence="3">TPM domain-containing protein</fullName>
    </recommendedName>
</protein>
<feature type="domain" description="TPM" evidence="3">
    <location>
        <begin position="36"/>
        <end position="155"/>
    </location>
</feature>
<dbReference type="Pfam" id="PF04536">
    <property type="entry name" value="TPM_phosphatase"/>
    <property type="match status" value="1"/>
</dbReference>
<organism evidence="4 5">
    <name type="scientific">Pontiella sulfatireligans</name>
    <dbReference type="NCBI Taxonomy" id="2750658"/>
    <lineage>
        <taxon>Bacteria</taxon>
        <taxon>Pseudomonadati</taxon>
        <taxon>Kiritimatiellota</taxon>
        <taxon>Kiritimatiellia</taxon>
        <taxon>Kiritimatiellales</taxon>
        <taxon>Pontiellaceae</taxon>
        <taxon>Pontiella</taxon>
    </lineage>
</organism>
<evidence type="ECO:0000256" key="2">
    <source>
        <dbReference type="SAM" id="SignalP"/>
    </source>
</evidence>
<dbReference type="Proteomes" id="UP000346198">
    <property type="component" value="Unassembled WGS sequence"/>
</dbReference>
<dbReference type="AlphaFoldDB" id="A0A6C2UP67"/>
<keyword evidence="5" id="KW-1185">Reference proteome</keyword>
<dbReference type="EMBL" id="CAAHFH010000002">
    <property type="protein sequence ID" value="VGO22100.1"/>
    <property type="molecule type" value="Genomic_DNA"/>
</dbReference>
<keyword evidence="1" id="KW-0472">Membrane</keyword>
<dbReference type="Gene3D" id="3.10.310.50">
    <property type="match status" value="1"/>
</dbReference>
<accession>A0A6C2UP67</accession>
<evidence type="ECO:0000313" key="4">
    <source>
        <dbReference type="EMBL" id="VGO22100.1"/>
    </source>
</evidence>
<sequence length="264" mass="27736">MRSIPKTFAVAALLLCIPSVQASDRLLNSLQPRGVVNDFASVISEENEQRIGSVVEELKQKTGAEIAVVTLQSLEGSGIDGFSTRLFNKWGIGRAGINDGLMVLASMKDRMMRIEVGYGLEQVVSNLDAERIRVEDITPRFKEGDYGEGLLAGVVSLSLTVGKSQGVRLKVARSEKSRLREIPDFVYQVAGFAILLTILGIICFIGYPRKLKRKSGSGGNYLWVEHHGGQSGGYGTGGGGFGGGGCGGGFGGGCSGGGGSSGGW</sequence>
<evidence type="ECO:0000313" key="5">
    <source>
        <dbReference type="Proteomes" id="UP000346198"/>
    </source>
</evidence>
<dbReference type="InterPro" id="IPR007621">
    <property type="entry name" value="TPM_dom"/>
</dbReference>
<keyword evidence="1" id="KW-0812">Transmembrane</keyword>
<dbReference type="PANTHER" id="PTHR30373:SF2">
    <property type="entry name" value="UPF0603 PROTEIN YGCG"/>
    <property type="match status" value="1"/>
</dbReference>
<gene>
    <name evidence="4" type="ORF">SCARR_04181</name>
</gene>
<keyword evidence="2" id="KW-0732">Signal</keyword>
<dbReference type="PANTHER" id="PTHR30373">
    <property type="entry name" value="UPF0603 PROTEIN YGCG"/>
    <property type="match status" value="1"/>
</dbReference>
<evidence type="ECO:0000259" key="3">
    <source>
        <dbReference type="Pfam" id="PF04536"/>
    </source>
</evidence>
<dbReference type="RefSeq" id="WP_136063509.1">
    <property type="nucleotide sequence ID" value="NZ_CAAHFH010000002.1"/>
</dbReference>
<keyword evidence="1" id="KW-1133">Transmembrane helix</keyword>